<feature type="transmembrane region" description="Helical" evidence="11">
    <location>
        <begin position="90"/>
        <end position="109"/>
    </location>
</feature>
<feature type="transmembrane region" description="Helical" evidence="11">
    <location>
        <begin position="225"/>
        <end position="248"/>
    </location>
</feature>
<evidence type="ECO:0000256" key="8">
    <source>
        <dbReference type="ARBA" id="ARBA00023186"/>
    </source>
</evidence>
<dbReference type="CDD" id="cd20070">
    <property type="entry name" value="5TM_YidC_Alb3"/>
    <property type="match status" value="1"/>
</dbReference>
<name>A0A9D2M6W4_9FIRM</name>
<dbReference type="InterPro" id="IPR047196">
    <property type="entry name" value="YidC_ALB_C"/>
</dbReference>
<gene>
    <name evidence="13" type="ORF">H9945_07625</name>
</gene>
<keyword evidence="3" id="KW-1003">Cell membrane</keyword>
<reference evidence="13" key="1">
    <citation type="journal article" date="2021" name="PeerJ">
        <title>Extensive microbial diversity within the chicken gut microbiome revealed by metagenomics and culture.</title>
        <authorList>
            <person name="Gilroy R."/>
            <person name="Ravi A."/>
            <person name="Getino M."/>
            <person name="Pursley I."/>
            <person name="Horton D.L."/>
            <person name="Alikhan N.F."/>
            <person name="Baker D."/>
            <person name="Gharbi K."/>
            <person name="Hall N."/>
            <person name="Watson M."/>
            <person name="Adriaenssens E.M."/>
            <person name="Foster-Nyarko E."/>
            <person name="Jarju S."/>
            <person name="Secka A."/>
            <person name="Antonio M."/>
            <person name="Oren A."/>
            <person name="Chaudhuri R.R."/>
            <person name="La Ragione R."/>
            <person name="Hildebrand F."/>
            <person name="Pallen M.J."/>
        </authorList>
    </citation>
    <scope>NUCLEOTIDE SEQUENCE</scope>
    <source>
        <strain evidence="13">ChiBcec8-13705</strain>
    </source>
</reference>
<dbReference type="InterPro" id="IPR028055">
    <property type="entry name" value="YidC/Oxa/ALB_C"/>
</dbReference>
<evidence type="ECO:0000313" key="14">
    <source>
        <dbReference type="Proteomes" id="UP000886803"/>
    </source>
</evidence>
<evidence type="ECO:0000256" key="2">
    <source>
        <dbReference type="ARBA" id="ARBA00022448"/>
    </source>
</evidence>
<dbReference type="EMBL" id="DWYG01000130">
    <property type="protein sequence ID" value="HJB42352.1"/>
    <property type="molecule type" value="Genomic_DNA"/>
</dbReference>
<evidence type="ECO:0000256" key="4">
    <source>
        <dbReference type="ARBA" id="ARBA00022692"/>
    </source>
</evidence>
<accession>A0A9D2M6W4</accession>
<evidence type="ECO:0000313" key="13">
    <source>
        <dbReference type="EMBL" id="HJB42352.1"/>
    </source>
</evidence>
<feature type="region of interest" description="Disordered" evidence="10">
    <location>
        <begin position="322"/>
        <end position="352"/>
    </location>
</feature>
<evidence type="ECO:0000259" key="12">
    <source>
        <dbReference type="Pfam" id="PF02096"/>
    </source>
</evidence>
<keyword evidence="4 9" id="KW-0812">Transmembrane</keyword>
<keyword evidence="6 11" id="KW-1133">Transmembrane helix</keyword>
<sequence length="352" mass="39378">MGFLAFILGPLMALLYQLIPNYAVTMIVFTVLVRLLLLPLAIKQQKSTAKMSVYQPLMAEIQEKYKNNKEKQSEELLKIQQEYGYNPMSGCLPIILNLLVMFGIIEVVYRPVQYILGIPVNVITAAAAELGIGGTSATYMQSELIRLIHDGATCSALSAEQLASIQNFNTTFLGIDMVGTAGFRLTPLVVFPILAAATMFLSYGISQKLSGMGSQMQGSMKVTMWVMNLMFVWFCFSAPVGFCLYYTASNLFQVFQSFLTYKIYSPDKFKAEYAAELAAKRAAKKAVTTVTLEENGEKVEKKVNQRELDKLRLERARALDAEKYAGERTTPLTPEEREALQPKKKRSRKKAE</sequence>
<feature type="transmembrane region" description="Helical" evidence="11">
    <location>
        <begin position="23"/>
        <end position="42"/>
    </location>
</feature>
<organism evidence="13 14">
    <name type="scientific">Candidatus Gemmiger avicola</name>
    <dbReference type="NCBI Taxonomy" id="2838605"/>
    <lineage>
        <taxon>Bacteria</taxon>
        <taxon>Bacillati</taxon>
        <taxon>Bacillota</taxon>
        <taxon>Clostridia</taxon>
        <taxon>Eubacteriales</taxon>
        <taxon>Gemmiger</taxon>
    </lineage>
</organism>
<evidence type="ECO:0000256" key="9">
    <source>
        <dbReference type="RuleBase" id="RU003945"/>
    </source>
</evidence>
<evidence type="ECO:0000256" key="6">
    <source>
        <dbReference type="ARBA" id="ARBA00022989"/>
    </source>
</evidence>
<evidence type="ECO:0000256" key="1">
    <source>
        <dbReference type="ARBA" id="ARBA00004651"/>
    </source>
</evidence>
<feature type="domain" description="Membrane insertase YidC/Oxa/ALB C-terminal" evidence="12">
    <location>
        <begin position="22"/>
        <end position="261"/>
    </location>
</feature>
<dbReference type="Proteomes" id="UP000886803">
    <property type="component" value="Unassembled WGS sequence"/>
</dbReference>
<keyword evidence="8" id="KW-0143">Chaperone</keyword>
<dbReference type="AlphaFoldDB" id="A0A9D2M6W4"/>
<comment type="caution">
    <text evidence="13">The sequence shown here is derived from an EMBL/GenBank/DDBJ whole genome shotgun (WGS) entry which is preliminary data.</text>
</comment>
<evidence type="ECO:0000256" key="10">
    <source>
        <dbReference type="SAM" id="MobiDB-lite"/>
    </source>
</evidence>
<evidence type="ECO:0000256" key="5">
    <source>
        <dbReference type="ARBA" id="ARBA00022927"/>
    </source>
</evidence>
<protein>
    <submittedName>
        <fullName evidence="13">YidC/Oxa1 family membrane protein insertase</fullName>
    </submittedName>
</protein>
<dbReference type="GO" id="GO:0032977">
    <property type="term" value="F:membrane insertase activity"/>
    <property type="evidence" value="ECO:0007669"/>
    <property type="project" value="InterPro"/>
</dbReference>
<reference evidence="13" key="2">
    <citation type="submission" date="2021-04" db="EMBL/GenBank/DDBJ databases">
        <authorList>
            <person name="Gilroy R."/>
        </authorList>
    </citation>
    <scope>NUCLEOTIDE SEQUENCE</scope>
    <source>
        <strain evidence="13">ChiBcec8-13705</strain>
    </source>
</reference>
<evidence type="ECO:0000256" key="11">
    <source>
        <dbReference type="SAM" id="Phobius"/>
    </source>
</evidence>
<feature type="transmembrane region" description="Helical" evidence="11">
    <location>
        <begin position="185"/>
        <end position="205"/>
    </location>
</feature>
<dbReference type="NCBIfam" id="TIGR03592">
    <property type="entry name" value="yidC_oxa1_cterm"/>
    <property type="match status" value="1"/>
</dbReference>
<dbReference type="GO" id="GO:0015031">
    <property type="term" value="P:protein transport"/>
    <property type="evidence" value="ECO:0007669"/>
    <property type="project" value="UniProtKB-KW"/>
</dbReference>
<proteinExistence type="inferred from homology"/>
<keyword evidence="2" id="KW-0813">Transport</keyword>
<dbReference type="InterPro" id="IPR001708">
    <property type="entry name" value="YidC/ALB3/OXA1/COX18"/>
</dbReference>
<keyword evidence="7 11" id="KW-0472">Membrane</keyword>
<dbReference type="GO" id="GO:0051205">
    <property type="term" value="P:protein insertion into membrane"/>
    <property type="evidence" value="ECO:0007669"/>
    <property type="project" value="TreeGrafter"/>
</dbReference>
<keyword evidence="5" id="KW-0653">Protein transport</keyword>
<dbReference type="GO" id="GO:0005886">
    <property type="term" value="C:plasma membrane"/>
    <property type="evidence" value="ECO:0007669"/>
    <property type="project" value="UniProtKB-SubCell"/>
</dbReference>
<dbReference type="PANTHER" id="PTHR12428:SF65">
    <property type="entry name" value="CYTOCHROME C OXIDASE ASSEMBLY PROTEIN COX18, MITOCHONDRIAL"/>
    <property type="match status" value="1"/>
</dbReference>
<evidence type="ECO:0000256" key="3">
    <source>
        <dbReference type="ARBA" id="ARBA00022475"/>
    </source>
</evidence>
<dbReference type="Pfam" id="PF02096">
    <property type="entry name" value="60KD_IMP"/>
    <property type="match status" value="1"/>
</dbReference>
<evidence type="ECO:0000256" key="7">
    <source>
        <dbReference type="ARBA" id="ARBA00023136"/>
    </source>
</evidence>
<dbReference type="PANTHER" id="PTHR12428">
    <property type="entry name" value="OXA1"/>
    <property type="match status" value="1"/>
</dbReference>
<comment type="similarity">
    <text evidence="9">Belongs to the OXA1/ALB3/YidC family.</text>
</comment>
<comment type="subcellular location">
    <subcellularLocation>
        <location evidence="1">Cell membrane</location>
        <topology evidence="1">Multi-pass membrane protein</topology>
    </subcellularLocation>
    <subcellularLocation>
        <location evidence="9">Membrane</location>
        <topology evidence="9">Multi-pass membrane protein</topology>
    </subcellularLocation>
</comment>
<feature type="compositionally biased region" description="Basic residues" evidence="10">
    <location>
        <begin position="342"/>
        <end position="352"/>
    </location>
</feature>